<evidence type="ECO:0000313" key="3">
    <source>
        <dbReference type="Proteomes" id="UP000318741"/>
    </source>
</evidence>
<dbReference type="KEGG" id="acaf:CA12_10190"/>
<feature type="region of interest" description="Disordered" evidence="1">
    <location>
        <begin position="398"/>
        <end position="422"/>
    </location>
</feature>
<reference evidence="2 3" key="1">
    <citation type="submission" date="2019-02" db="EMBL/GenBank/DDBJ databases">
        <title>Deep-cultivation of Planctomycetes and their phenomic and genomic characterization uncovers novel biology.</title>
        <authorList>
            <person name="Wiegand S."/>
            <person name="Jogler M."/>
            <person name="Boedeker C."/>
            <person name="Pinto D."/>
            <person name="Vollmers J."/>
            <person name="Rivas-Marin E."/>
            <person name="Kohn T."/>
            <person name="Peeters S.H."/>
            <person name="Heuer A."/>
            <person name="Rast P."/>
            <person name="Oberbeckmann S."/>
            <person name="Bunk B."/>
            <person name="Jeske O."/>
            <person name="Meyerdierks A."/>
            <person name="Storesund J.E."/>
            <person name="Kallscheuer N."/>
            <person name="Luecker S."/>
            <person name="Lage O.M."/>
            <person name="Pohl T."/>
            <person name="Merkel B.J."/>
            <person name="Hornburger P."/>
            <person name="Mueller R.-W."/>
            <person name="Bruemmer F."/>
            <person name="Labrenz M."/>
            <person name="Spormann A.M."/>
            <person name="Op den Camp H."/>
            <person name="Overmann J."/>
            <person name="Amann R."/>
            <person name="Jetten M.S.M."/>
            <person name="Mascher T."/>
            <person name="Medema M.H."/>
            <person name="Devos D.P."/>
            <person name="Kaster A.-K."/>
            <person name="Ovreas L."/>
            <person name="Rohde M."/>
            <person name="Galperin M.Y."/>
            <person name="Jogler C."/>
        </authorList>
    </citation>
    <scope>NUCLEOTIDE SEQUENCE [LARGE SCALE GENOMIC DNA]</scope>
    <source>
        <strain evidence="2 3">CA12</strain>
    </source>
</reference>
<feature type="compositionally biased region" description="Pro residues" evidence="1">
    <location>
        <begin position="146"/>
        <end position="170"/>
    </location>
</feature>
<gene>
    <name evidence="2" type="ORF">CA12_10190</name>
</gene>
<feature type="compositionally biased region" description="Basic and acidic residues" evidence="1">
    <location>
        <begin position="1294"/>
        <end position="1305"/>
    </location>
</feature>
<dbReference type="OrthoDB" id="227904at2"/>
<feature type="region of interest" description="Disordered" evidence="1">
    <location>
        <begin position="141"/>
        <end position="170"/>
    </location>
</feature>
<proteinExistence type="predicted"/>
<protein>
    <submittedName>
        <fullName evidence="2">Uncharacterized protein</fullName>
    </submittedName>
</protein>
<dbReference type="Proteomes" id="UP000318741">
    <property type="component" value="Chromosome"/>
</dbReference>
<keyword evidence="3" id="KW-1185">Reference proteome</keyword>
<feature type="region of interest" description="Disordered" evidence="1">
    <location>
        <begin position="1274"/>
        <end position="1321"/>
    </location>
</feature>
<dbReference type="EMBL" id="CP036265">
    <property type="protein sequence ID" value="QDT14939.1"/>
    <property type="molecule type" value="Genomic_DNA"/>
</dbReference>
<name>A0A517P6B8_9PLAN</name>
<accession>A0A517P6B8</accession>
<feature type="compositionally biased region" description="Acidic residues" evidence="1">
    <location>
        <begin position="461"/>
        <end position="471"/>
    </location>
</feature>
<feature type="region of interest" description="Disordered" evidence="1">
    <location>
        <begin position="442"/>
        <end position="471"/>
    </location>
</feature>
<dbReference type="RefSeq" id="WP_145357787.1">
    <property type="nucleotide sequence ID" value="NZ_CP036265.1"/>
</dbReference>
<organism evidence="2 3">
    <name type="scientific">Alienimonas californiensis</name>
    <dbReference type="NCBI Taxonomy" id="2527989"/>
    <lineage>
        <taxon>Bacteria</taxon>
        <taxon>Pseudomonadati</taxon>
        <taxon>Planctomycetota</taxon>
        <taxon>Planctomycetia</taxon>
        <taxon>Planctomycetales</taxon>
        <taxon>Planctomycetaceae</taxon>
        <taxon>Alienimonas</taxon>
    </lineage>
</organism>
<evidence type="ECO:0000256" key="1">
    <source>
        <dbReference type="SAM" id="MobiDB-lite"/>
    </source>
</evidence>
<sequence length="1995" mass="201934">MAPGRVGGENARPAAEVRGFVPNTPESAVRRALSVAVLLTLFAAPDPAAGQLTELFARGAEAVRRQANRAGDAADAATVTRTVNVRDVDLATLKARLARFGVKVPIEAEGKVSATVTVTVRLTQITQSGAITATGRITSPRLTLAPAPPAPGAAPADPAPAPADPNAAPPPPIEPIVLTDVVADLSLARGVLALDDLSVNLPVDGAFVGGAAIGGPVGTLTGSASLPLAGEETEATATLTATDVPLTVLWDRLGAGLPVAGGTFTGTVTARVPWPERGDPAAYEATAQVSATGLTVAGRAVDDLDAALALSDGTAELSRLTTLVAGQPLRGAASVEVVVPYAFEAAATSERFDLSILTALFPDGPPAWLPADLTGTLALNVQGDGVLEPPAGALTATLRGGSALQPDGENPDGENAENPGAEPLRVNGLAVTALSADLVANYSPRRGNEGDADLGNANPEGDGDAVGEDGPDSLELTNVVLRTEAGSVVGSATADLTGAGAWTADLTGTDLTPRLLEALPEPIRPPAGALSGDGSLTLRGTLVGTLEPGDLTAAELTLSGENLQVYDVPVLELAGNLAVANGEATLTDVRAVTDRGAFTGSAAVGPNGWTAEGRLGEVTEGIFDLIPVCVRPPEWLIARQGRFAAAGRARGPANPWGLEQVRADVRGTGLRLFSLPVETLSADLRLAEDRLTAADLRIAFEGDGDGEAAADEAERPSGGTLTGIAAVDFDRPDLPLTANLTLADLDLARLPADLLPPEYGLNGVAAANGRIDVRFTPPPDPDATDPNDPCVPRRSVRLAAADGSVTLRNPTLAMPGGGTIALTEASAKIDVADGTLQWRDLLLTAAPPARAGNGGGNAARGRLTGEGALGLTAPRPFRATLRWDEWPTDTLLPPLLGAAGFPPPAEVPGADGAAARSGRRGSTLGQIAATGTLEPFNLETAEGVLRASDVRLPALAPGLELPSLAAEVALTPERLTVSSLSARFLAPPDPGPDAEPRIGTLSASGSRSRQEPHPFAFKLDADGVPLAVLAPALTAVGNDSSGASGDGGPLGDLATGPGAFAGTVTLNADLTGSDDPADLRGDLSLSGHDVTAFGVGVDLLTLAAEADENVVRVNQLGVALGAAAASGRGELRTDGARAWAAAVNVTGADPRDLARRLAPVLPLAVREFGPDSPDSPVALGGALNFNLTANGKLGDPAAPADSPEAAAPWTADLNLIAERLDLEVPPDADFPGLGPVVLNDVKTTATLDHPARGRTRLTVERLAARLADGDLRVTASVPLPREEPAGPPLNSEPSVREPSVREPSVREPSVGGPAAAPVETEENGSATLAWVGGDVGALLTAASPRRFDPAAGGTEPPLTGAATVRAAAAWPAGRLSLKSVALNGRVTSDLLTVVRRSGAGRPVRLRDAILTAELAGGVGKGAVEARGFGGDFGAAAAFRPLPVAAAPSPAALAFAEPGPVTPMAATNPAAVPTVATPTAAASAAAADAIALFSGAAETGGGETGDDGFGAWPLRVVASAGVQNADLLELESVLRGRSGAAPSVRGQANLCLRFDSHPEGPPVDLAALLPGVAPPPGCAALPTRAPAEIDSLRPGRPAPRLTGTVRLRSVTWGGEQLVNDAILALDARDPTDWTGELRNGRYAGGTFQLTVGPPPGGDSTNGALQIELLLRDADADRAFAPVPWLGENVTGRLGIRLNGLLGVNAVMLRGQIELDRGQFLAANAPGRPGNDYLFDISRWRLPTELVYTPAAGSGRVRIGGASASVGGGTVEGGVDVQFGRSPGVGLDVDLNLRGVDSTVLTQGAGGNLTGGRVAGTVTLAGRAVDGLEDLEGEARLILVSPSPQGLPVLSALQPFLKFRGPATARTGELAVRLRNSVARIERLTLSGPGIRLYATGTAALPAGRLDLEVVADTGPRDVTGDVLLRLVEEAAGPTPVGFALRASRILRDRVVYLHVGGTVRNPRVQVQTGRQLQDEALRFLLGELFIPGGGAGAAGP</sequence>
<feature type="region of interest" description="Disordered" evidence="1">
    <location>
        <begin position="986"/>
        <end position="1011"/>
    </location>
</feature>
<evidence type="ECO:0000313" key="2">
    <source>
        <dbReference type="EMBL" id="QDT14939.1"/>
    </source>
</evidence>